<dbReference type="EMBL" id="LCPO01000009">
    <property type="protein sequence ID" value="KKU98995.1"/>
    <property type="molecule type" value="Genomic_DNA"/>
</dbReference>
<feature type="transmembrane region" description="Helical" evidence="1">
    <location>
        <begin position="196"/>
        <end position="214"/>
    </location>
</feature>
<evidence type="ECO:0000313" key="2">
    <source>
        <dbReference type="EMBL" id="KKU98995.1"/>
    </source>
</evidence>
<evidence type="ECO:0000256" key="1">
    <source>
        <dbReference type="SAM" id="Phobius"/>
    </source>
</evidence>
<evidence type="ECO:0000313" key="3">
    <source>
        <dbReference type="Proteomes" id="UP000034600"/>
    </source>
</evidence>
<feature type="transmembrane region" description="Helical" evidence="1">
    <location>
        <begin position="221"/>
        <end position="244"/>
    </location>
</feature>
<keyword evidence="1" id="KW-0812">Transmembrane</keyword>
<comment type="caution">
    <text evidence="2">The sequence shown here is derived from an EMBL/GenBank/DDBJ whole genome shotgun (WGS) entry which is preliminary data.</text>
</comment>
<protein>
    <submittedName>
        <fullName evidence="2">Uncharacterized protein</fullName>
    </submittedName>
</protein>
<sequence length="249" mass="28124">MARKLTFLLTDKTAWKLLLKTVFGLLALFIFRQFGFSYLSGAAAVIVFWGIYLSEVQERYALGRSFWVMAFAGLVGGKILASAPLALLLGFTGLWTIGFFTVLGLTAFFFANRQFVYGIFNTPVIFLVLFLFFYISQIGNFWSSGIILFLLIGLIFGEVFRFFEINAPRRTFLFSWGFAVLTLEVAWILSFLPLGFMNAAIFITLVLLVARDTVINHFKGALNLVFLLKELAIFWVLGLLVFAASKWSL</sequence>
<keyword evidence="1" id="KW-1133">Transmembrane helix</keyword>
<accession>A0A0G1XXH1</accession>
<feature type="transmembrane region" description="Helical" evidence="1">
    <location>
        <begin position="93"/>
        <end position="110"/>
    </location>
</feature>
<reference evidence="2 3" key="1">
    <citation type="journal article" date="2015" name="Nature">
        <title>rRNA introns, odd ribosomes, and small enigmatic genomes across a large radiation of phyla.</title>
        <authorList>
            <person name="Brown C.T."/>
            <person name="Hug L.A."/>
            <person name="Thomas B.C."/>
            <person name="Sharon I."/>
            <person name="Castelle C.J."/>
            <person name="Singh A."/>
            <person name="Wilkins M.J."/>
            <person name="Williams K.H."/>
            <person name="Banfield J.F."/>
        </authorList>
    </citation>
    <scope>NUCLEOTIDE SEQUENCE [LARGE SCALE GENOMIC DNA]</scope>
</reference>
<feature type="transmembrane region" description="Helical" evidence="1">
    <location>
        <begin position="37"/>
        <end position="54"/>
    </location>
</feature>
<feature type="transmembrane region" description="Helical" evidence="1">
    <location>
        <begin position="172"/>
        <end position="190"/>
    </location>
</feature>
<gene>
    <name evidence="2" type="ORF">UY32_C0009G0024</name>
</gene>
<feature type="transmembrane region" description="Helical" evidence="1">
    <location>
        <begin position="141"/>
        <end position="160"/>
    </location>
</feature>
<feature type="transmembrane region" description="Helical" evidence="1">
    <location>
        <begin position="13"/>
        <end position="31"/>
    </location>
</feature>
<organism evidence="2 3">
    <name type="scientific">Candidatus Jorgensenbacteria bacterium GW2011_GWC1_48_8</name>
    <dbReference type="NCBI Taxonomy" id="1618666"/>
    <lineage>
        <taxon>Bacteria</taxon>
        <taxon>Candidatus Joergenseniibacteriota</taxon>
    </lineage>
</organism>
<keyword evidence="1" id="KW-0472">Membrane</keyword>
<dbReference type="AlphaFoldDB" id="A0A0G1XXH1"/>
<feature type="transmembrane region" description="Helical" evidence="1">
    <location>
        <begin position="66"/>
        <end position="87"/>
    </location>
</feature>
<dbReference type="Proteomes" id="UP000034600">
    <property type="component" value="Unassembled WGS sequence"/>
</dbReference>
<feature type="transmembrane region" description="Helical" evidence="1">
    <location>
        <begin position="115"/>
        <end position="135"/>
    </location>
</feature>
<name>A0A0G1XXH1_9BACT</name>
<proteinExistence type="predicted"/>